<dbReference type="InterPro" id="IPR002655">
    <property type="entry name" value="Acyl-CoA_oxidase_C"/>
</dbReference>
<dbReference type="GO" id="GO:0003997">
    <property type="term" value="F:acyl-CoA oxidase activity"/>
    <property type="evidence" value="ECO:0007669"/>
    <property type="project" value="InterPro"/>
</dbReference>
<evidence type="ECO:0000256" key="12">
    <source>
        <dbReference type="PIRSR" id="PIRSR000168-1"/>
    </source>
</evidence>
<dbReference type="InterPro" id="IPR036250">
    <property type="entry name" value="AcylCo_DH-like_C"/>
</dbReference>
<dbReference type="Pfam" id="PF01756">
    <property type="entry name" value="ACOX"/>
    <property type="match status" value="1"/>
</dbReference>
<comment type="similarity">
    <text evidence="4 11">Belongs to the acyl-CoA oxidase family.</text>
</comment>
<dbReference type="Pfam" id="PF22924">
    <property type="entry name" value="ACOX_C_alpha1"/>
    <property type="match status" value="1"/>
</dbReference>
<dbReference type="GO" id="GO:0005777">
    <property type="term" value="C:peroxisome"/>
    <property type="evidence" value="ECO:0007669"/>
    <property type="project" value="UniProtKB-SubCell"/>
</dbReference>
<feature type="active site" description="Proton acceptor" evidence="12">
    <location>
        <position position="463"/>
    </location>
</feature>
<evidence type="ECO:0000259" key="14">
    <source>
        <dbReference type="Pfam" id="PF01756"/>
    </source>
</evidence>
<evidence type="ECO:0000256" key="2">
    <source>
        <dbReference type="ARBA" id="ARBA00004275"/>
    </source>
</evidence>
<evidence type="ECO:0000259" key="15">
    <source>
        <dbReference type="Pfam" id="PF14749"/>
    </source>
</evidence>
<dbReference type="InterPro" id="IPR012258">
    <property type="entry name" value="Acyl-CoA_oxidase"/>
</dbReference>
<evidence type="ECO:0000256" key="3">
    <source>
        <dbReference type="ARBA" id="ARBA00004846"/>
    </source>
</evidence>
<keyword evidence="10" id="KW-0576">Peroxisome</keyword>
<dbReference type="Gene3D" id="1.10.540.10">
    <property type="entry name" value="Acyl-CoA dehydrogenase/oxidase, N-terminal domain"/>
    <property type="match status" value="1"/>
</dbReference>
<dbReference type="GO" id="GO:0033540">
    <property type="term" value="P:fatty acid beta-oxidation using acyl-CoA oxidase"/>
    <property type="evidence" value="ECO:0007669"/>
    <property type="project" value="TreeGrafter"/>
</dbReference>
<accession>A0A0A9YRH7</accession>
<gene>
    <name evidence="17" type="ORF">CM83_60169</name>
</gene>
<dbReference type="GO" id="GO:0055088">
    <property type="term" value="P:lipid homeostasis"/>
    <property type="evidence" value="ECO:0007669"/>
    <property type="project" value="TreeGrafter"/>
</dbReference>
<evidence type="ECO:0000256" key="7">
    <source>
        <dbReference type="ARBA" id="ARBA00022832"/>
    </source>
</evidence>
<dbReference type="SUPFAM" id="SSF47203">
    <property type="entry name" value="Acyl-CoA dehydrogenase C-terminal domain-like"/>
    <property type="match status" value="2"/>
</dbReference>
<reference evidence="17" key="2">
    <citation type="submission" date="2014-07" db="EMBL/GenBank/DDBJ databases">
        <authorList>
            <person name="Hull J."/>
        </authorList>
    </citation>
    <scope>NUCLEOTIDE SEQUENCE</scope>
</reference>
<dbReference type="PANTHER" id="PTHR10909">
    <property type="entry name" value="ELECTRON TRANSPORT OXIDOREDUCTASE"/>
    <property type="match status" value="1"/>
</dbReference>
<feature type="binding site" evidence="13">
    <location>
        <position position="219"/>
    </location>
    <ligand>
        <name>FAD</name>
        <dbReference type="ChEBI" id="CHEBI:57692"/>
    </ligand>
</feature>
<dbReference type="FunFam" id="2.40.110.10:FF:000003">
    <property type="entry name" value="Acyl-coenzyme A oxidase"/>
    <property type="match status" value="1"/>
</dbReference>
<dbReference type="InterPro" id="IPR055060">
    <property type="entry name" value="ACOX_C_alpha1"/>
</dbReference>
<comment type="cofactor">
    <cofactor evidence="1">
        <name>FAD</name>
        <dbReference type="ChEBI" id="CHEBI:57692"/>
    </cofactor>
</comment>
<dbReference type="InterPro" id="IPR029320">
    <property type="entry name" value="Acyl-CoA_ox_N"/>
</dbReference>
<evidence type="ECO:0000256" key="5">
    <source>
        <dbReference type="ARBA" id="ARBA00022630"/>
    </source>
</evidence>
<feature type="domain" description="Acyl-CoA oxidase C-alpha1" evidence="16">
    <location>
        <begin position="316"/>
        <end position="478"/>
    </location>
</feature>
<feature type="binding site" evidence="13">
    <location>
        <position position="180"/>
    </location>
    <ligand>
        <name>FAD</name>
        <dbReference type="ChEBI" id="CHEBI:57692"/>
    </ligand>
</feature>
<dbReference type="Pfam" id="PF14749">
    <property type="entry name" value="Acyl-CoA_ox_N"/>
    <property type="match status" value="1"/>
</dbReference>
<evidence type="ECO:0000256" key="6">
    <source>
        <dbReference type="ARBA" id="ARBA00022827"/>
    </source>
</evidence>
<evidence type="ECO:0000256" key="4">
    <source>
        <dbReference type="ARBA" id="ARBA00006288"/>
    </source>
</evidence>
<dbReference type="EMBL" id="GBHO01011494">
    <property type="protein sequence ID" value="JAG32110.1"/>
    <property type="molecule type" value="Transcribed_RNA"/>
</dbReference>
<dbReference type="GO" id="GO:0071949">
    <property type="term" value="F:FAD binding"/>
    <property type="evidence" value="ECO:0007669"/>
    <property type="project" value="InterPro"/>
</dbReference>
<evidence type="ECO:0000313" key="17">
    <source>
        <dbReference type="EMBL" id="JAG32110.1"/>
    </source>
</evidence>
<organism evidence="17">
    <name type="scientific">Lygus hesperus</name>
    <name type="common">Western plant bug</name>
    <dbReference type="NCBI Taxonomy" id="30085"/>
    <lineage>
        <taxon>Eukaryota</taxon>
        <taxon>Metazoa</taxon>
        <taxon>Ecdysozoa</taxon>
        <taxon>Arthropoda</taxon>
        <taxon>Hexapoda</taxon>
        <taxon>Insecta</taxon>
        <taxon>Pterygota</taxon>
        <taxon>Neoptera</taxon>
        <taxon>Paraneoptera</taxon>
        <taxon>Hemiptera</taxon>
        <taxon>Heteroptera</taxon>
        <taxon>Panheteroptera</taxon>
        <taxon>Cimicomorpha</taxon>
        <taxon>Miridae</taxon>
        <taxon>Mirini</taxon>
        <taxon>Lygus</taxon>
    </lineage>
</organism>
<dbReference type="InterPro" id="IPR037069">
    <property type="entry name" value="AcylCoA_DH/ox_N_sf"/>
</dbReference>
<dbReference type="Gene3D" id="1.20.140.10">
    <property type="entry name" value="Butyryl-CoA Dehydrogenase, subunit A, domain 3"/>
    <property type="match status" value="2"/>
</dbReference>
<dbReference type="Gene3D" id="2.40.110.10">
    <property type="entry name" value="Butyryl-CoA Dehydrogenase, subunit A, domain 2"/>
    <property type="match status" value="1"/>
</dbReference>
<keyword evidence="9" id="KW-0443">Lipid metabolism</keyword>
<feature type="domain" description="Acyl-CoA oxidase C-terminal" evidence="14">
    <location>
        <begin position="512"/>
        <end position="691"/>
    </location>
</feature>
<dbReference type="FunFam" id="1.20.140.10:FF:000005">
    <property type="entry name" value="Acyl-coenzyme A oxidase"/>
    <property type="match status" value="1"/>
</dbReference>
<dbReference type="InterPro" id="IPR046373">
    <property type="entry name" value="Acyl-CoA_Oxase/DH_mid-dom_sf"/>
</dbReference>
<dbReference type="PIRSF" id="PIRSF000168">
    <property type="entry name" value="Acyl-CoA_oxidase"/>
    <property type="match status" value="1"/>
</dbReference>
<comment type="pathway">
    <text evidence="3">Lipid metabolism; peroxisomal fatty acid beta-oxidation.</text>
</comment>
<dbReference type="PANTHER" id="PTHR10909:SF250">
    <property type="entry name" value="PEROXISOMAL ACYL-COENZYME A OXIDASE 1"/>
    <property type="match status" value="1"/>
</dbReference>
<dbReference type="GO" id="GO:0005504">
    <property type="term" value="F:fatty acid binding"/>
    <property type="evidence" value="ECO:0007669"/>
    <property type="project" value="TreeGrafter"/>
</dbReference>
<keyword evidence="8" id="KW-0560">Oxidoreductase</keyword>
<dbReference type="FunFam" id="1.20.140.10:FF:000013">
    <property type="entry name" value="Acyl-coenzyme A oxidase"/>
    <property type="match status" value="1"/>
</dbReference>
<evidence type="ECO:0000256" key="8">
    <source>
        <dbReference type="ARBA" id="ARBA00023002"/>
    </source>
</evidence>
<evidence type="ECO:0000256" key="13">
    <source>
        <dbReference type="PIRSR" id="PIRSR000168-2"/>
    </source>
</evidence>
<evidence type="ECO:0000256" key="11">
    <source>
        <dbReference type="PIRNR" id="PIRNR000168"/>
    </source>
</evidence>
<evidence type="ECO:0000256" key="9">
    <source>
        <dbReference type="ARBA" id="ARBA00023098"/>
    </source>
</evidence>
<name>A0A0A9YRH7_LYGHE</name>
<dbReference type="SUPFAM" id="SSF56645">
    <property type="entry name" value="Acyl-CoA dehydrogenase NM domain-like"/>
    <property type="match status" value="1"/>
</dbReference>
<dbReference type="InterPro" id="IPR009100">
    <property type="entry name" value="AcylCoA_DH/oxidase_NM_dom_sf"/>
</dbReference>
<feature type="domain" description="Acyl-coenzyme A oxidase N-terminal" evidence="15">
    <location>
        <begin position="20"/>
        <end position="173"/>
    </location>
</feature>
<sequence>MGKVTLNPDLKREREKGTFDVEELTNLLDGGKIKTQERRELVEFFAKDPVFKDEVPPEYLSYVDRYEESVRKSCLMFYKINEWMDYKRAGGSVDLYQSEDSDSDLEGKQKGVAGFYALHDTLKALLGGMLGSAVLKDGMPFALHYVMFVPTLMGQGTMDQQAYWIGRAWNCSIMGTYAQTELGHGTFIRGLETTAHYDPATEEFVLNSPTLTSYKWWPGGLGHTANYAIVLAQLYTKGQCHGIHPFIVQLRDEETHMPLKGIKIGEIGCKLGMNGTNQGFLGFEKLRIPREHMLMKNSQVLADGTYVKSVSDKLTYGTMIFVRVALIRGVAASYLAKAVTIATRYSAIRHQSELIPGEGEPIIMEYLTQQYKLLPNIAAAIGMMFASQWLWDMYNNVTSELEQGDIERLPELHAISCCLKSISTSDAARGIEECRKACGGHGYMTCSSFPVTYGMATAAETYEGENTVLLLQTARYLLKANSMAKGGNPMPPTVRYLSESHRMRLPWSNTITSLVSAFRQVAQGLISETYEKVERLIESGTPSELAANHYSIQLVKCAEAHCRLFLVEKYFEAIKIAKVSQPLKKVLNELAMLYGVYYLLKDLGLFLSYSNVRISDVAGIEEWQHSLLASLRPNAVSIVDGFDISDEILSSPLGAYDGDVYQRLMDEAMKSPLNKEPVNSSFEKYLKPFLKSNM</sequence>
<evidence type="ECO:0000256" key="10">
    <source>
        <dbReference type="ARBA" id="ARBA00023140"/>
    </source>
</evidence>
<reference evidence="17" key="1">
    <citation type="journal article" date="2014" name="PLoS ONE">
        <title>Transcriptome-Based Identification of ABC Transporters in the Western Tarnished Plant Bug Lygus hesperus.</title>
        <authorList>
            <person name="Hull J.J."/>
            <person name="Chaney K."/>
            <person name="Geib S.M."/>
            <person name="Fabrick J.A."/>
            <person name="Brent C.S."/>
            <person name="Walsh D."/>
            <person name="Lavine L.C."/>
        </authorList>
    </citation>
    <scope>NUCLEOTIDE SEQUENCE</scope>
</reference>
<keyword evidence="7" id="KW-0276">Fatty acid metabolism</keyword>
<comment type="subcellular location">
    <subcellularLocation>
        <location evidence="2">Peroxisome</location>
    </subcellularLocation>
</comment>
<evidence type="ECO:0000256" key="1">
    <source>
        <dbReference type="ARBA" id="ARBA00001974"/>
    </source>
</evidence>
<evidence type="ECO:0000259" key="16">
    <source>
        <dbReference type="Pfam" id="PF22924"/>
    </source>
</evidence>
<keyword evidence="6 11" id="KW-0274">FAD</keyword>
<dbReference type="AlphaFoldDB" id="A0A0A9YRH7"/>
<keyword evidence="5 11" id="KW-0285">Flavoprotein</keyword>
<protein>
    <recommendedName>
        <fullName evidence="11">Acyl-coenzyme A oxidase</fullName>
    </recommendedName>
</protein>
<proteinExistence type="inferred from homology"/>